<evidence type="ECO:0000313" key="2">
    <source>
        <dbReference type="EMBL" id="AKT90772.1"/>
    </source>
</evidence>
<dbReference type="EMBL" id="CP012195">
    <property type="protein sequence ID" value="AKT90772.1"/>
    <property type="molecule type" value="Genomic_DNA"/>
</dbReference>
<evidence type="ECO:0000256" key="1">
    <source>
        <dbReference type="SAM" id="Phobius"/>
    </source>
</evidence>
<dbReference type="AlphaFoldDB" id="A0AAU8TZC9"/>
<reference evidence="2 3" key="1">
    <citation type="journal article" date="2015" name="Genome Announc.">
        <title>Complete Genome Sequence of the Campylobacter ureolyticus Clinical Isolate RIGS 9880.</title>
        <authorList>
            <person name="Miller W.G."/>
            <person name="Yee E."/>
            <person name="On S.L."/>
            <person name="Andersen L.P."/>
            <person name="Bono J.L."/>
        </authorList>
    </citation>
    <scope>NUCLEOTIDE SEQUENCE [LARGE SCALE GENOMIC DNA]</scope>
    <source>
        <strain evidence="2 3">RIGS 9880</strain>
    </source>
</reference>
<accession>A0AAU8TZC9</accession>
<dbReference type="KEGG" id="cure:CUREO_0919"/>
<sequence length="109" mass="13075">MGFFYKKCEVCRNKINKITESSNSEGKLKLICKKCGSEYEILKFIYFIYSLLNDWIMWPIYIVFLYYLVEKIQESFEILKNIPTVLSSIIVFMIIKFAIYLLLPFKKIK</sequence>
<feature type="transmembrane region" description="Helical" evidence="1">
    <location>
        <begin position="81"/>
        <end position="103"/>
    </location>
</feature>
<keyword evidence="1" id="KW-0472">Membrane</keyword>
<name>A0AAU8TZC9_9BACT</name>
<dbReference type="Proteomes" id="UP000063971">
    <property type="component" value="Chromosome"/>
</dbReference>
<protein>
    <submittedName>
        <fullName evidence="2">Uncharacterized protein</fullName>
    </submittedName>
</protein>
<evidence type="ECO:0000313" key="3">
    <source>
        <dbReference type="Proteomes" id="UP000063971"/>
    </source>
</evidence>
<gene>
    <name evidence="2" type="ORF">CUREO_0919</name>
</gene>
<keyword evidence="1" id="KW-1133">Transmembrane helix</keyword>
<feature type="transmembrane region" description="Helical" evidence="1">
    <location>
        <begin position="44"/>
        <end position="69"/>
    </location>
</feature>
<proteinExistence type="predicted"/>
<keyword evidence="1" id="KW-0812">Transmembrane</keyword>
<organism evidence="2 3">
    <name type="scientific">Campylobacter ureolyticus RIGS 9880</name>
    <dbReference type="NCBI Taxonomy" id="1032069"/>
    <lineage>
        <taxon>Bacteria</taxon>
        <taxon>Pseudomonadati</taxon>
        <taxon>Campylobacterota</taxon>
        <taxon>Epsilonproteobacteria</taxon>
        <taxon>Campylobacterales</taxon>
        <taxon>Campylobacteraceae</taxon>
        <taxon>Campylobacter</taxon>
    </lineage>
</organism>